<dbReference type="InterPro" id="IPR036372">
    <property type="entry name" value="BEACH_dom_sf"/>
</dbReference>
<name>A0A834YT27_TETSI</name>
<comment type="caution">
    <text evidence="3">The sequence shown here is derived from an EMBL/GenBank/DDBJ whole genome shotgun (WGS) entry which is preliminary data.</text>
</comment>
<dbReference type="Gene3D" id="1.10.1540.10">
    <property type="entry name" value="BEACH domain"/>
    <property type="match status" value="1"/>
</dbReference>
<dbReference type="Proteomes" id="UP000655225">
    <property type="component" value="Unassembled WGS sequence"/>
</dbReference>
<dbReference type="Pfam" id="PF02138">
    <property type="entry name" value="Beach"/>
    <property type="match status" value="1"/>
</dbReference>
<gene>
    <name evidence="3" type="ORF">HHK36_020129</name>
</gene>
<reference evidence="3 4" key="1">
    <citation type="submission" date="2020-04" db="EMBL/GenBank/DDBJ databases">
        <title>Plant Genome Project.</title>
        <authorList>
            <person name="Zhang R.-G."/>
        </authorList>
    </citation>
    <scope>NUCLEOTIDE SEQUENCE [LARGE SCALE GENOMIC DNA]</scope>
    <source>
        <strain evidence="3">YNK0</strain>
        <tissue evidence="3">Leaf</tissue>
    </source>
</reference>
<feature type="signal peptide" evidence="1">
    <location>
        <begin position="1"/>
        <end position="25"/>
    </location>
</feature>
<dbReference type="InterPro" id="IPR000409">
    <property type="entry name" value="BEACH_dom"/>
</dbReference>
<feature type="domain" description="BEACH" evidence="2">
    <location>
        <begin position="242"/>
        <end position="514"/>
    </location>
</feature>
<dbReference type="OrthoDB" id="1744586at2759"/>
<organism evidence="3 4">
    <name type="scientific">Tetracentron sinense</name>
    <name type="common">Spur-leaf</name>
    <dbReference type="NCBI Taxonomy" id="13715"/>
    <lineage>
        <taxon>Eukaryota</taxon>
        <taxon>Viridiplantae</taxon>
        <taxon>Streptophyta</taxon>
        <taxon>Embryophyta</taxon>
        <taxon>Tracheophyta</taxon>
        <taxon>Spermatophyta</taxon>
        <taxon>Magnoliopsida</taxon>
        <taxon>Trochodendrales</taxon>
        <taxon>Trochodendraceae</taxon>
        <taxon>Tetracentron</taxon>
    </lineage>
</organism>
<sequence>MTLLPLVVSILSLSMIVLLAADALALESALAMISPGWSAAFASPPTALALAMIAAEAVETPNKSPAAPKDKASAKAAALAAARDLERNAKIGSGRGLSAVAVATCAQRRSASDIDRVNRWNVSEAMGTAWMECLQSVDTKLVSGKDFSALSYKYVAVLVASFALERNMQWLEIDRHAQVDVIAQHRLDTGIHVWRKLIHCLIELQCLFGAFGDNLYNPERVFWKLDFMVESSSRMRRCLRKNYKGSDHLGAAADYEDHLQMKHDQENVTFPSTASILIAEAISMEESGDNQQRLPTTAEAPLRVSLEYRDAQVSSDTDLIQNPSAVAPRYVPSELDERSILELSSSMVRPLRVIRGTFQVFYYLVRVEPFTTLSIQLQGGKFDHADRMFSDIAATWNGVLEDMNDVKELVPELFYIPEILTNENSIDFGTTQLGGKLDQIAYFGQTPSQLLTGPHLKKKPLADVLHLQIVEAKVHLLDFALEHITLSLKEITPDPLIKALEYVIGDSNSLEWET</sequence>
<keyword evidence="4" id="KW-1185">Reference proteome</keyword>
<dbReference type="PANTHER" id="PTHR13743:SF157">
    <property type="entry name" value="BEACH DOMAIN-CONTAINING PROTEIN C2"/>
    <property type="match status" value="1"/>
</dbReference>
<dbReference type="EMBL" id="JABCRI010000014">
    <property type="protein sequence ID" value="KAF8393927.1"/>
    <property type="molecule type" value="Genomic_DNA"/>
</dbReference>
<dbReference type="PROSITE" id="PS50197">
    <property type="entry name" value="BEACH"/>
    <property type="match status" value="1"/>
</dbReference>
<protein>
    <recommendedName>
        <fullName evidence="2">BEACH domain-containing protein</fullName>
    </recommendedName>
</protein>
<dbReference type="SMART" id="SM01026">
    <property type="entry name" value="Beach"/>
    <property type="match status" value="1"/>
</dbReference>
<evidence type="ECO:0000259" key="2">
    <source>
        <dbReference type="PROSITE" id="PS50197"/>
    </source>
</evidence>
<keyword evidence="1" id="KW-0732">Signal</keyword>
<evidence type="ECO:0000313" key="3">
    <source>
        <dbReference type="EMBL" id="KAF8393927.1"/>
    </source>
</evidence>
<feature type="chain" id="PRO_5032494597" description="BEACH domain-containing protein" evidence="1">
    <location>
        <begin position="26"/>
        <end position="514"/>
    </location>
</feature>
<dbReference type="AlphaFoldDB" id="A0A834YT27"/>
<evidence type="ECO:0000256" key="1">
    <source>
        <dbReference type="SAM" id="SignalP"/>
    </source>
</evidence>
<accession>A0A834YT27</accession>
<dbReference type="PANTHER" id="PTHR13743">
    <property type="entry name" value="BEIGE/BEACH-RELATED"/>
    <property type="match status" value="1"/>
</dbReference>
<dbReference type="InterPro" id="IPR050865">
    <property type="entry name" value="BEACH_Domain"/>
</dbReference>
<proteinExistence type="predicted"/>
<evidence type="ECO:0000313" key="4">
    <source>
        <dbReference type="Proteomes" id="UP000655225"/>
    </source>
</evidence>
<dbReference type="SUPFAM" id="SSF81837">
    <property type="entry name" value="BEACH domain"/>
    <property type="match status" value="1"/>
</dbReference>